<evidence type="ECO:0000256" key="9">
    <source>
        <dbReference type="ARBA" id="ARBA00029986"/>
    </source>
</evidence>
<evidence type="ECO:0000313" key="16">
    <source>
        <dbReference type="Proteomes" id="UP000628854"/>
    </source>
</evidence>
<dbReference type="EC" id="5.2.1.8" evidence="3 10"/>
<comment type="function">
    <text evidence="8 10">Involved in protein export. Acts as a chaperone by maintaining the newly synthesized protein in an open conformation. Functions as a peptidyl-prolyl cis-trans isomerase.</text>
</comment>
<evidence type="ECO:0000256" key="6">
    <source>
        <dbReference type="ARBA" id="ARBA00023186"/>
    </source>
</evidence>
<dbReference type="EMBL" id="BMKF01000001">
    <property type="protein sequence ID" value="GGB58614.1"/>
    <property type="molecule type" value="Genomic_DNA"/>
</dbReference>
<evidence type="ECO:0000256" key="13">
    <source>
        <dbReference type="SAM" id="MobiDB-lite"/>
    </source>
</evidence>
<dbReference type="PIRSF" id="PIRSF003095">
    <property type="entry name" value="Trigger_factor"/>
    <property type="match status" value="1"/>
</dbReference>
<keyword evidence="6 10" id="KW-0143">Chaperone</keyword>
<dbReference type="PANTHER" id="PTHR30560">
    <property type="entry name" value="TRIGGER FACTOR CHAPERONE AND PEPTIDYL-PROLYL CIS/TRANS ISOMERASE"/>
    <property type="match status" value="1"/>
</dbReference>
<feature type="domain" description="PPIase FKBP-type" evidence="14">
    <location>
        <begin position="184"/>
        <end position="269"/>
    </location>
</feature>
<proteinExistence type="inferred from homology"/>
<dbReference type="Proteomes" id="UP000628854">
    <property type="component" value="Unassembled WGS sequence"/>
</dbReference>
<accession>A0ABQ1J2W7</accession>
<dbReference type="Gene3D" id="1.10.3120.10">
    <property type="entry name" value="Trigger factor, C-terminal domain"/>
    <property type="match status" value="1"/>
</dbReference>
<evidence type="ECO:0000256" key="1">
    <source>
        <dbReference type="ARBA" id="ARBA00000971"/>
    </source>
</evidence>
<dbReference type="Gene3D" id="3.10.50.40">
    <property type="match status" value="1"/>
</dbReference>
<keyword evidence="10 12" id="KW-0131">Cell cycle</keyword>
<dbReference type="NCBIfam" id="TIGR00115">
    <property type="entry name" value="tig"/>
    <property type="match status" value="1"/>
</dbReference>
<dbReference type="InterPro" id="IPR001179">
    <property type="entry name" value="PPIase_FKBP_dom"/>
</dbReference>
<dbReference type="SUPFAM" id="SSF109998">
    <property type="entry name" value="Triger factor/SurA peptide-binding domain-like"/>
    <property type="match status" value="1"/>
</dbReference>
<name>A0ABQ1J2W7_9PROT</name>
<dbReference type="InterPro" id="IPR005215">
    <property type="entry name" value="Trig_fac"/>
</dbReference>
<comment type="subcellular location">
    <subcellularLocation>
        <location evidence="10">Cytoplasm</location>
    </subcellularLocation>
    <text evidence="10">About half TF is bound to the ribosome near the polypeptide exit tunnel while the other half is free in the cytoplasm.</text>
</comment>
<keyword evidence="7 10" id="KW-0413">Isomerase</keyword>
<keyword evidence="5 10" id="KW-0697">Rotamase</keyword>
<comment type="catalytic activity">
    <reaction evidence="1 10 11">
        <text>[protein]-peptidylproline (omega=180) = [protein]-peptidylproline (omega=0)</text>
        <dbReference type="Rhea" id="RHEA:16237"/>
        <dbReference type="Rhea" id="RHEA-COMP:10747"/>
        <dbReference type="Rhea" id="RHEA-COMP:10748"/>
        <dbReference type="ChEBI" id="CHEBI:83833"/>
        <dbReference type="ChEBI" id="CHEBI:83834"/>
        <dbReference type="EC" id="5.2.1.8"/>
    </reaction>
</comment>
<comment type="domain">
    <text evidence="10">Consists of 3 domains; the N-terminus binds the ribosome, the middle domain has PPIase activity, while the C-terminus has intrinsic chaperone activity on its own.</text>
</comment>
<dbReference type="Pfam" id="PF05698">
    <property type="entry name" value="Trigger_C"/>
    <property type="match status" value="1"/>
</dbReference>
<evidence type="ECO:0000256" key="8">
    <source>
        <dbReference type="ARBA" id="ARBA00024849"/>
    </source>
</evidence>
<evidence type="ECO:0000256" key="5">
    <source>
        <dbReference type="ARBA" id="ARBA00023110"/>
    </source>
</evidence>
<dbReference type="InterPro" id="IPR027304">
    <property type="entry name" value="Trigger_fact/SurA_dom_sf"/>
</dbReference>
<dbReference type="InterPro" id="IPR036611">
    <property type="entry name" value="Trigger_fac_ribosome-bd_sf"/>
</dbReference>
<reference evidence="16" key="1">
    <citation type="journal article" date="2019" name="Int. J. Syst. Evol. Microbiol.">
        <title>The Global Catalogue of Microorganisms (GCM) 10K type strain sequencing project: providing services to taxonomists for standard genome sequencing and annotation.</title>
        <authorList>
            <consortium name="The Broad Institute Genomics Platform"/>
            <consortium name="The Broad Institute Genome Sequencing Center for Infectious Disease"/>
            <person name="Wu L."/>
            <person name="Ma J."/>
        </authorList>
    </citation>
    <scope>NUCLEOTIDE SEQUENCE [LARGE SCALE GENOMIC DNA]</scope>
    <source>
        <strain evidence="16">CGMCC 1.15928</strain>
    </source>
</reference>
<evidence type="ECO:0000256" key="12">
    <source>
        <dbReference type="RuleBase" id="RU003914"/>
    </source>
</evidence>
<dbReference type="PANTHER" id="PTHR30560:SF3">
    <property type="entry name" value="TRIGGER FACTOR-LIKE PROTEIN TIG, CHLOROPLASTIC"/>
    <property type="match status" value="1"/>
</dbReference>
<dbReference type="Pfam" id="PF00254">
    <property type="entry name" value="FKBP_C"/>
    <property type="match status" value="1"/>
</dbReference>
<evidence type="ECO:0000256" key="3">
    <source>
        <dbReference type="ARBA" id="ARBA00013194"/>
    </source>
</evidence>
<evidence type="ECO:0000256" key="11">
    <source>
        <dbReference type="PROSITE-ProRule" id="PRU00277"/>
    </source>
</evidence>
<dbReference type="InterPro" id="IPR037041">
    <property type="entry name" value="Trigger_fac_C_sf"/>
</dbReference>
<dbReference type="PROSITE" id="PS50059">
    <property type="entry name" value="FKBP_PPIASE"/>
    <property type="match status" value="1"/>
</dbReference>
<keyword evidence="10" id="KW-0963">Cytoplasm</keyword>
<evidence type="ECO:0000256" key="10">
    <source>
        <dbReference type="HAMAP-Rule" id="MF_00303"/>
    </source>
</evidence>
<evidence type="ECO:0000256" key="2">
    <source>
        <dbReference type="ARBA" id="ARBA00005464"/>
    </source>
</evidence>
<dbReference type="Pfam" id="PF05697">
    <property type="entry name" value="Trigger_N"/>
    <property type="match status" value="1"/>
</dbReference>
<dbReference type="InterPro" id="IPR008880">
    <property type="entry name" value="Trigger_fac_C"/>
</dbReference>
<evidence type="ECO:0000259" key="14">
    <source>
        <dbReference type="PROSITE" id="PS50059"/>
    </source>
</evidence>
<comment type="caution">
    <text evidence="15">The sequence shown here is derived from an EMBL/GenBank/DDBJ whole genome shotgun (WGS) entry which is preliminary data.</text>
</comment>
<protein>
    <recommendedName>
        <fullName evidence="4 10">Trigger factor</fullName>
        <shortName evidence="10">TF</shortName>
        <ecNumber evidence="3 10">5.2.1.8</ecNumber>
    </recommendedName>
    <alternativeName>
        <fullName evidence="9 10">PPIase</fullName>
    </alternativeName>
</protein>
<sequence>MPERPVAKADPAQGMTDMECTETTDGLSRMYKVKVPASELKTRFDAKIEEIRPQMRLKGFRPGKVPAAHVKKMFGKSIMGEVVEAAMKESSEKAIADADIRPASQPDMHMESDMEAVLDGKEDLAYHMHVDVMPDFEPADTSKIKITRPVSEVDDAALDEALGRVAENNQKFEARGKTAKARDGDAVLIDFVGKVDGEAFEGGAAEGHSLVLGSGSFIPGFEEQLVGTKAGDKKDVEVTFPEQYQAEHLAGKAAVFEVTVHEVRAPKTPEIDEEFAKGLGIDSLEELKKLVSDQLQAELDNASRAKAKRALLDELDKAHDFELPPKMVDMEFDQIWQQLQSEMDAGRASDEDKDKPEEKLKEEYRAIAERRVRLGLVLAEIGRLQDIKISEQEVQQALIREAQRYPGQERQVIEFFQQNPNAMAQLRAPIYEDKVVDYLLENVKVSDKKVSREDLLKEDEE</sequence>
<dbReference type="Gene3D" id="3.30.70.1050">
    <property type="entry name" value="Trigger factor ribosome-binding domain"/>
    <property type="match status" value="1"/>
</dbReference>
<keyword evidence="16" id="KW-1185">Reference proteome</keyword>
<dbReference type="SUPFAM" id="SSF54534">
    <property type="entry name" value="FKBP-like"/>
    <property type="match status" value="1"/>
</dbReference>
<evidence type="ECO:0000313" key="15">
    <source>
        <dbReference type="EMBL" id="GGB58614.1"/>
    </source>
</evidence>
<dbReference type="SUPFAM" id="SSF102735">
    <property type="entry name" value="Trigger factor ribosome-binding domain"/>
    <property type="match status" value="1"/>
</dbReference>
<comment type="similarity">
    <text evidence="2 10 12">Belongs to the FKBP-type PPIase family. Tig subfamily.</text>
</comment>
<dbReference type="InterPro" id="IPR046357">
    <property type="entry name" value="PPIase_dom_sf"/>
</dbReference>
<dbReference type="InterPro" id="IPR008881">
    <property type="entry name" value="Trigger_fac_ribosome-bd_bac"/>
</dbReference>
<organism evidence="15 16">
    <name type="scientific">Henriciella pelagia</name>
    <dbReference type="NCBI Taxonomy" id="1977912"/>
    <lineage>
        <taxon>Bacteria</taxon>
        <taxon>Pseudomonadati</taxon>
        <taxon>Pseudomonadota</taxon>
        <taxon>Alphaproteobacteria</taxon>
        <taxon>Hyphomonadales</taxon>
        <taxon>Hyphomonadaceae</taxon>
        <taxon>Henriciella</taxon>
    </lineage>
</organism>
<feature type="region of interest" description="Disordered" evidence="13">
    <location>
        <begin position="1"/>
        <end position="23"/>
    </location>
</feature>
<dbReference type="HAMAP" id="MF_00303">
    <property type="entry name" value="Trigger_factor_Tig"/>
    <property type="match status" value="1"/>
</dbReference>
<gene>
    <name evidence="10 15" type="primary">tig</name>
    <name evidence="15" type="ORF">GCM10011503_03760</name>
</gene>
<evidence type="ECO:0000256" key="7">
    <source>
        <dbReference type="ARBA" id="ARBA00023235"/>
    </source>
</evidence>
<keyword evidence="10 12" id="KW-0132">Cell division</keyword>
<evidence type="ECO:0000256" key="4">
    <source>
        <dbReference type="ARBA" id="ARBA00016902"/>
    </source>
</evidence>